<dbReference type="AlphaFoldDB" id="A0AAV9K5H4"/>
<dbReference type="EMBL" id="JAWPEI010000012">
    <property type="protein sequence ID" value="KAK4708502.1"/>
    <property type="molecule type" value="Genomic_DNA"/>
</dbReference>
<accession>A0AAV9K5H4</accession>
<proteinExistence type="predicted"/>
<evidence type="ECO:0000313" key="2">
    <source>
        <dbReference type="EMBL" id="KAK4708502.1"/>
    </source>
</evidence>
<name>A0AAV9K5H4_9SOLN</name>
<dbReference type="InterPro" id="IPR024752">
    <property type="entry name" value="Myb/SANT-like_dom"/>
</dbReference>
<reference evidence="2 3" key="1">
    <citation type="submission" date="2023-10" db="EMBL/GenBank/DDBJ databases">
        <title>Genome-Wide Identification Analysis in wild type Solanum Pinnatisectum Reveals Some Genes Defensing Phytophthora Infestans.</title>
        <authorList>
            <person name="Sun C."/>
        </authorList>
    </citation>
    <scope>NUCLEOTIDE SEQUENCE [LARGE SCALE GENOMIC DNA]</scope>
    <source>
        <strain evidence="2">LQN</strain>
        <tissue evidence="2">Leaf</tissue>
    </source>
</reference>
<dbReference type="InterPro" id="IPR045026">
    <property type="entry name" value="LIMYB"/>
</dbReference>
<comment type="caution">
    <text evidence="2">The sequence shown here is derived from an EMBL/GenBank/DDBJ whole genome shotgun (WGS) entry which is preliminary data.</text>
</comment>
<gene>
    <name evidence="2" type="ORF">R3W88_029427</name>
</gene>
<dbReference type="PANTHER" id="PTHR47584:SF19">
    <property type="entry name" value="L10-INTERACTING MYB DOMAIN-CONTAINING PROTEIN-LIKE"/>
    <property type="match status" value="1"/>
</dbReference>
<dbReference type="PANTHER" id="PTHR47584">
    <property type="match status" value="1"/>
</dbReference>
<evidence type="ECO:0000313" key="3">
    <source>
        <dbReference type="Proteomes" id="UP001311915"/>
    </source>
</evidence>
<dbReference type="Pfam" id="PF12776">
    <property type="entry name" value="Myb_DNA-bind_3"/>
    <property type="match status" value="1"/>
</dbReference>
<evidence type="ECO:0000259" key="1">
    <source>
        <dbReference type="Pfam" id="PF12776"/>
    </source>
</evidence>
<organism evidence="2 3">
    <name type="scientific">Solanum pinnatisectum</name>
    <name type="common">tansyleaf nightshade</name>
    <dbReference type="NCBI Taxonomy" id="50273"/>
    <lineage>
        <taxon>Eukaryota</taxon>
        <taxon>Viridiplantae</taxon>
        <taxon>Streptophyta</taxon>
        <taxon>Embryophyta</taxon>
        <taxon>Tracheophyta</taxon>
        <taxon>Spermatophyta</taxon>
        <taxon>Magnoliopsida</taxon>
        <taxon>eudicotyledons</taxon>
        <taxon>Gunneridae</taxon>
        <taxon>Pentapetalae</taxon>
        <taxon>asterids</taxon>
        <taxon>lamiids</taxon>
        <taxon>Solanales</taxon>
        <taxon>Solanaceae</taxon>
        <taxon>Solanoideae</taxon>
        <taxon>Solaneae</taxon>
        <taxon>Solanum</taxon>
    </lineage>
</organism>
<dbReference type="Proteomes" id="UP001311915">
    <property type="component" value="Unassembled WGS sequence"/>
</dbReference>
<feature type="domain" description="Myb/SANT-like" evidence="1">
    <location>
        <begin position="11"/>
        <end position="108"/>
    </location>
</feature>
<sequence>MSRPRGSNVEKWSEEDISALIEVLHDDARKYTFNGSTISGPCWRVIIDEFWTKTGKQDYYDENRIKTKCRALKKDLKDFKDLLQSCSGYGWDFETNTITCPSDSWRQHGKRKKGVNISKFKLKGLNQYELLDEIFGKSIAIGNHVVYSTMHVSQPAIDEPVEVEDDIFSCDNNPVNTENVYHLMSVNIDNDNDSGKRTVYDYSTAKSKHNIDKRQFSLAVPHFLNLSIHKMFVHMTEEYQVQWIEDLGKI</sequence>
<keyword evidence="3" id="KW-1185">Reference proteome</keyword>
<protein>
    <recommendedName>
        <fullName evidence="1">Myb/SANT-like domain-containing protein</fullName>
    </recommendedName>
</protein>